<accession>A0A9X7W0H7</accession>
<evidence type="ECO:0000313" key="2">
    <source>
        <dbReference type="EMBL" id="QSO48508.1"/>
    </source>
</evidence>
<name>A0A9X7W0H7_9BACL</name>
<dbReference type="Proteomes" id="UP000663505">
    <property type="component" value="Chromosome"/>
</dbReference>
<reference evidence="2 3" key="1">
    <citation type="submission" date="2021-02" db="EMBL/GenBank/DDBJ databases">
        <title>Alicyclobacillus curvatus sp. nov. and Alicyclobacillus mengziensis sp. nov., two acidophilic bacteria isolated from acid mine drainage.</title>
        <authorList>
            <person name="Huang Y."/>
        </authorList>
    </citation>
    <scope>NUCLEOTIDE SEQUENCE [LARGE SCALE GENOMIC DNA]</scope>
    <source>
        <strain evidence="2 3">S30H14</strain>
    </source>
</reference>
<proteinExistence type="predicted"/>
<gene>
    <name evidence="2" type="ORF">JZ786_05845</name>
</gene>
<dbReference type="EMBL" id="CP071182">
    <property type="protein sequence ID" value="QSO48508.1"/>
    <property type="molecule type" value="Genomic_DNA"/>
</dbReference>
<feature type="domain" description="Group II intron maturase-specific" evidence="1">
    <location>
        <begin position="2"/>
        <end position="78"/>
    </location>
</feature>
<dbReference type="InterPro" id="IPR013597">
    <property type="entry name" value="Mat_intron_G2"/>
</dbReference>
<organism evidence="2 3">
    <name type="scientific">Alicyclobacillus mengziensis</name>
    <dbReference type="NCBI Taxonomy" id="2931921"/>
    <lineage>
        <taxon>Bacteria</taxon>
        <taxon>Bacillati</taxon>
        <taxon>Bacillota</taxon>
        <taxon>Bacilli</taxon>
        <taxon>Bacillales</taxon>
        <taxon>Alicyclobacillaceae</taxon>
        <taxon>Alicyclobacillus</taxon>
    </lineage>
</organism>
<keyword evidence="3" id="KW-1185">Reference proteome</keyword>
<sequence length="217" mass="25837">MSVLRKVKNILNSNKTATVSTIIRLLNPVIKGWSNYYSTQVSKKVFSYCDHQIYEMLWHWAKRRHPKKSSQWVFKRYFTRQGRKKWTFGTDQQTLVFMSELPIIRHTKIQGKRSPYRPSDAEYFETRRLQLSLKRLNGFQKKVVQKTNAKCILCGCNISAEHFRRWRVSGDNDISFNQLTSERMGHVTPDDVFVTHRWCYERYKSTHSLDSDDCRTA</sequence>
<evidence type="ECO:0000313" key="3">
    <source>
        <dbReference type="Proteomes" id="UP000663505"/>
    </source>
</evidence>
<dbReference type="KEGG" id="afx:JZ786_05845"/>
<protein>
    <recommendedName>
        <fullName evidence="1">Group II intron maturase-specific domain-containing protein</fullName>
    </recommendedName>
</protein>
<dbReference type="Pfam" id="PF08388">
    <property type="entry name" value="GIIM"/>
    <property type="match status" value="1"/>
</dbReference>
<evidence type="ECO:0000259" key="1">
    <source>
        <dbReference type="Pfam" id="PF08388"/>
    </source>
</evidence>
<dbReference type="AlphaFoldDB" id="A0A9X7W0H7"/>